<accession>A0A918F343</accession>
<protein>
    <submittedName>
        <fullName evidence="2">Uncharacterized protein</fullName>
    </submittedName>
</protein>
<gene>
    <name evidence="2" type="ORF">GCM10010251_14500</name>
</gene>
<organism evidence="2 3">
    <name type="scientific">Streptomyces aurantiogriseus</name>
    <dbReference type="NCBI Taxonomy" id="66870"/>
    <lineage>
        <taxon>Bacteria</taxon>
        <taxon>Bacillati</taxon>
        <taxon>Actinomycetota</taxon>
        <taxon>Actinomycetes</taxon>
        <taxon>Kitasatosporales</taxon>
        <taxon>Streptomycetaceae</taxon>
        <taxon>Streptomyces</taxon>
    </lineage>
</organism>
<sequence>MPPPAIRSVNSVRPAARSGLTRPYPGALLDAYGPQALTIRAEGNPQRGDARSHASNTYRTRADRERPAPAPPRSAPLRRYFFGVNVCVSVAQVLFRRALSHAAAFAVYISAYP</sequence>
<evidence type="ECO:0000313" key="2">
    <source>
        <dbReference type="EMBL" id="GGR00265.1"/>
    </source>
</evidence>
<name>A0A918F343_9ACTN</name>
<evidence type="ECO:0000256" key="1">
    <source>
        <dbReference type="SAM" id="MobiDB-lite"/>
    </source>
</evidence>
<comment type="caution">
    <text evidence="2">The sequence shown here is derived from an EMBL/GenBank/DDBJ whole genome shotgun (WGS) entry which is preliminary data.</text>
</comment>
<proteinExistence type="predicted"/>
<dbReference type="Proteomes" id="UP000658320">
    <property type="component" value="Unassembled WGS sequence"/>
</dbReference>
<reference evidence="2" key="2">
    <citation type="submission" date="2020-09" db="EMBL/GenBank/DDBJ databases">
        <authorList>
            <person name="Sun Q."/>
            <person name="Ohkuma M."/>
        </authorList>
    </citation>
    <scope>NUCLEOTIDE SEQUENCE</scope>
    <source>
        <strain evidence="2">JCM 4346</strain>
    </source>
</reference>
<feature type="region of interest" description="Disordered" evidence="1">
    <location>
        <begin position="1"/>
        <end position="23"/>
    </location>
</feature>
<evidence type="ECO:0000313" key="3">
    <source>
        <dbReference type="Proteomes" id="UP000658320"/>
    </source>
</evidence>
<dbReference type="EMBL" id="BMSX01000003">
    <property type="protein sequence ID" value="GGR00265.1"/>
    <property type="molecule type" value="Genomic_DNA"/>
</dbReference>
<reference evidence="2" key="1">
    <citation type="journal article" date="2014" name="Int. J. Syst. Evol. Microbiol.">
        <title>Complete genome sequence of Corynebacterium casei LMG S-19264T (=DSM 44701T), isolated from a smear-ripened cheese.</title>
        <authorList>
            <consortium name="US DOE Joint Genome Institute (JGI-PGF)"/>
            <person name="Walter F."/>
            <person name="Albersmeier A."/>
            <person name="Kalinowski J."/>
            <person name="Ruckert C."/>
        </authorList>
    </citation>
    <scope>NUCLEOTIDE SEQUENCE</scope>
    <source>
        <strain evidence="2">JCM 4346</strain>
    </source>
</reference>
<keyword evidence="3" id="KW-1185">Reference proteome</keyword>
<dbReference type="AlphaFoldDB" id="A0A918F343"/>
<feature type="region of interest" description="Disordered" evidence="1">
    <location>
        <begin position="41"/>
        <end position="73"/>
    </location>
</feature>